<dbReference type="EMBL" id="GGEC01069183">
    <property type="protein sequence ID" value="MBX49667.1"/>
    <property type="molecule type" value="Transcribed_RNA"/>
</dbReference>
<evidence type="ECO:0000313" key="2">
    <source>
        <dbReference type="EMBL" id="MBX49667.1"/>
    </source>
</evidence>
<evidence type="ECO:0000256" key="1">
    <source>
        <dbReference type="SAM" id="MobiDB-lite"/>
    </source>
</evidence>
<accession>A0A2P2P4L4</accession>
<dbReference type="AlphaFoldDB" id="A0A2P2P4L4"/>
<sequence length="51" mass="5932">MQALNSRTDRYMEQAHIVTQLYPSKLKANHEGGGNMSRSKWKLGRTVSYYK</sequence>
<feature type="region of interest" description="Disordered" evidence="1">
    <location>
        <begin position="27"/>
        <end position="51"/>
    </location>
</feature>
<proteinExistence type="predicted"/>
<name>A0A2P2P4L4_RHIMU</name>
<organism evidence="2">
    <name type="scientific">Rhizophora mucronata</name>
    <name type="common">Asiatic mangrove</name>
    <dbReference type="NCBI Taxonomy" id="61149"/>
    <lineage>
        <taxon>Eukaryota</taxon>
        <taxon>Viridiplantae</taxon>
        <taxon>Streptophyta</taxon>
        <taxon>Embryophyta</taxon>
        <taxon>Tracheophyta</taxon>
        <taxon>Spermatophyta</taxon>
        <taxon>Magnoliopsida</taxon>
        <taxon>eudicotyledons</taxon>
        <taxon>Gunneridae</taxon>
        <taxon>Pentapetalae</taxon>
        <taxon>rosids</taxon>
        <taxon>fabids</taxon>
        <taxon>Malpighiales</taxon>
        <taxon>Rhizophoraceae</taxon>
        <taxon>Rhizophora</taxon>
    </lineage>
</organism>
<reference evidence="2" key="1">
    <citation type="submission" date="2018-02" db="EMBL/GenBank/DDBJ databases">
        <title>Rhizophora mucronata_Transcriptome.</title>
        <authorList>
            <person name="Meera S.P."/>
            <person name="Sreeshan A."/>
            <person name="Augustine A."/>
        </authorList>
    </citation>
    <scope>NUCLEOTIDE SEQUENCE</scope>
    <source>
        <tissue evidence="2">Leaf</tissue>
    </source>
</reference>
<protein>
    <submittedName>
        <fullName evidence="2">Glutamyl-tRNA reductase</fullName>
    </submittedName>
</protein>